<dbReference type="KEGG" id="tmk:QGN29_08100"/>
<feature type="chain" id="PRO_5041341569" evidence="7">
    <location>
        <begin position="21"/>
        <end position="863"/>
    </location>
</feature>
<dbReference type="SUPFAM" id="SSF52317">
    <property type="entry name" value="Class I glutamine amidotransferase-like"/>
    <property type="match status" value="1"/>
</dbReference>
<dbReference type="EMBL" id="CP123872">
    <property type="protein sequence ID" value="WND01521.1"/>
    <property type="molecule type" value="Genomic_DNA"/>
</dbReference>
<keyword evidence="3" id="KW-0645">Protease</keyword>
<feature type="domain" description="Peptidase M14" evidence="8">
    <location>
        <begin position="54"/>
        <end position="355"/>
    </location>
</feature>
<dbReference type="AlphaFoldDB" id="A0AA52H7X1"/>
<dbReference type="PANTHER" id="PTHR11705">
    <property type="entry name" value="PROTEASE FAMILY M14 CARBOXYPEPTIDASE A,B"/>
    <property type="match status" value="1"/>
</dbReference>
<sequence>MKKYISGALTALLMTTAVQAEKLEYFLENGVTYDQSVLKPDGFLGHGIGELPTRHDVFVDYIRRVAEASPRMTIETIGYSHERRPIVTLIITSPENHKRLEEIRANHLLRSNPETAKQAKDDMPVVTWLNYGVHGAEASGMEAALPSVYHLAAAQDEKTKKSLEDSVIVLTAVFNPDGHSRRAGWVLQYSSKKVNTNGAHEIHNHAWPGGRTNHYLFDLNRQWLLQTQPESVAWLKQWHKWKPQVSSDFHEMGRQSTYYFHPGVPTRKFPLVPDEAREIAYEIAGYHAQKLDGHKELYFTEEGFDNFYVGKGSTYPQVNGGIGFLFEAGAQMGLAVESRQGVKTYARNIRTQFRTTLSTIHTAAMMKDKLHDYQENFYLNADQEAAKDPIKGYVFKAPKDPARMDMFLTLLKRHKIMAYSVQKNVKAEGKIYEAGHSYIVPLRQSQYRMIKSMFGKFTNFPDNVFYDVSGWTMPLAYGLEFAEVKSSLRSVIGEHAEKASQNAAVPEVAPYAYVFRWSDYYAPRALNRILEKGIMARVAKNPIRVKTTKGVVSFDRGAIIVSMDRQTVSDADIHAAMVEVAAEDNLTVHSATSGRTLDAGTDLGGRDTVSDLSLPKPLLIVGSGVSVYDAGEVWHQLDHRMKMNVTLVRRDNLRRVDWHDFTHVILVGGRGTSSPFTKPQEAALKDWIRQGGTVIAQRGHAQWAAKELLGLKHKKSTEKKENRRLAYSVKGQEDAKHVVGGAIFKSAIDTSHPLGFGHGNGEVNSHRNTAYTLPVPTDAYAKVAVYAKAPLQSGYTSEKRLKEIAGTPMIVAQRMGGGSVILFADNPNFRATFIGTNKLFMNALFFSKAFAAEGRRGEEGHSH</sequence>
<proteinExistence type="inferred from homology"/>
<reference evidence="9" key="1">
    <citation type="submission" date="2023-04" db="EMBL/GenBank/DDBJ databases">
        <title>Complete genome sequence of Temperatibacter marinus.</title>
        <authorList>
            <person name="Rong J.-C."/>
            <person name="Yi M.-L."/>
            <person name="Zhao Q."/>
        </authorList>
    </citation>
    <scope>NUCLEOTIDE SEQUENCE</scope>
    <source>
        <strain evidence="9">NBRC 110045</strain>
    </source>
</reference>
<evidence type="ECO:0000259" key="8">
    <source>
        <dbReference type="SMART" id="SM00631"/>
    </source>
</evidence>
<evidence type="ECO:0000256" key="7">
    <source>
        <dbReference type="SAM" id="SignalP"/>
    </source>
</evidence>
<dbReference type="GO" id="GO:0008270">
    <property type="term" value="F:zinc ion binding"/>
    <property type="evidence" value="ECO:0007669"/>
    <property type="project" value="InterPro"/>
</dbReference>
<keyword evidence="9" id="KW-0121">Carboxypeptidase</keyword>
<evidence type="ECO:0000256" key="4">
    <source>
        <dbReference type="ARBA" id="ARBA00022801"/>
    </source>
</evidence>
<dbReference type="RefSeq" id="WP_310797349.1">
    <property type="nucleotide sequence ID" value="NZ_CP123872.1"/>
</dbReference>
<dbReference type="GO" id="GO:0004181">
    <property type="term" value="F:metallocarboxypeptidase activity"/>
    <property type="evidence" value="ECO:0007669"/>
    <property type="project" value="InterPro"/>
</dbReference>
<comment type="cofactor">
    <cofactor evidence="1">
        <name>Zn(2+)</name>
        <dbReference type="ChEBI" id="CHEBI:29105"/>
    </cofactor>
</comment>
<dbReference type="Gene3D" id="3.40.630.10">
    <property type="entry name" value="Zn peptidases"/>
    <property type="match status" value="1"/>
</dbReference>
<evidence type="ECO:0000313" key="10">
    <source>
        <dbReference type="Proteomes" id="UP001268683"/>
    </source>
</evidence>
<feature type="signal peptide" evidence="7">
    <location>
        <begin position="1"/>
        <end position="20"/>
    </location>
</feature>
<name>A0AA52H7X1_9PROT</name>
<protein>
    <submittedName>
        <fullName evidence="9">M14 family zinc carboxypeptidase</fullName>
    </submittedName>
</protein>
<evidence type="ECO:0000313" key="9">
    <source>
        <dbReference type="EMBL" id="WND01521.1"/>
    </source>
</evidence>
<keyword evidence="6" id="KW-0482">Metalloprotease</keyword>
<dbReference type="SMART" id="SM00631">
    <property type="entry name" value="Zn_pept"/>
    <property type="match status" value="1"/>
</dbReference>
<keyword evidence="4" id="KW-0378">Hydrolase</keyword>
<dbReference type="InterPro" id="IPR000834">
    <property type="entry name" value="Peptidase_M14"/>
</dbReference>
<accession>A0AA52H7X1</accession>
<evidence type="ECO:0000256" key="3">
    <source>
        <dbReference type="ARBA" id="ARBA00022670"/>
    </source>
</evidence>
<keyword evidence="7" id="KW-0732">Signal</keyword>
<dbReference type="InterPro" id="IPR029062">
    <property type="entry name" value="Class_I_gatase-like"/>
</dbReference>
<evidence type="ECO:0000256" key="1">
    <source>
        <dbReference type="ARBA" id="ARBA00001947"/>
    </source>
</evidence>
<dbReference type="Pfam" id="PF00246">
    <property type="entry name" value="Peptidase_M14"/>
    <property type="match status" value="1"/>
</dbReference>
<keyword evidence="5" id="KW-0862">Zinc</keyword>
<comment type="similarity">
    <text evidence="2">Belongs to the peptidase M14 family.</text>
</comment>
<evidence type="ECO:0000256" key="2">
    <source>
        <dbReference type="ARBA" id="ARBA00005988"/>
    </source>
</evidence>
<dbReference type="GO" id="GO:0006508">
    <property type="term" value="P:proteolysis"/>
    <property type="evidence" value="ECO:0007669"/>
    <property type="project" value="UniProtKB-KW"/>
</dbReference>
<dbReference type="PANTHER" id="PTHR11705:SF143">
    <property type="entry name" value="SLL0236 PROTEIN"/>
    <property type="match status" value="1"/>
</dbReference>
<dbReference type="Proteomes" id="UP001268683">
    <property type="component" value="Chromosome"/>
</dbReference>
<dbReference type="SUPFAM" id="SSF53187">
    <property type="entry name" value="Zn-dependent exopeptidases"/>
    <property type="match status" value="1"/>
</dbReference>
<dbReference type="GO" id="GO:0005615">
    <property type="term" value="C:extracellular space"/>
    <property type="evidence" value="ECO:0007669"/>
    <property type="project" value="TreeGrafter"/>
</dbReference>
<organism evidence="9 10">
    <name type="scientific">Temperatibacter marinus</name>
    <dbReference type="NCBI Taxonomy" id="1456591"/>
    <lineage>
        <taxon>Bacteria</taxon>
        <taxon>Pseudomonadati</taxon>
        <taxon>Pseudomonadota</taxon>
        <taxon>Alphaproteobacteria</taxon>
        <taxon>Kordiimonadales</taxon>
        <taxon>Temperatibacteraceae</taxon>
        <taxon>Temperatibacter</taxon>
    </lineage>
</organism>
<evidence type="ECO:0000256" key="6">
    <source>
        <dbReference type="ARBA" id="ARBA00023049"/>
    </source>
</evidence>
<gene>
    <name evidence="9" type="ORF">QGN29_08100</name>
</gene>
<keyword evidence="10" id="KW-1185">Reference proteome</keyword>
<evidence type="ECO:0000256" key="5">
    <source>
        <dbReference type="ARBA" id="ARBA00022833"/>
    </source>
</evidence>